<dbReference type="SUPFAM" id="SSF51182">
    <property type="entry name" value="RmlC-like cupins"/>
    <property type="match status" value="1"/>
</dbReference>
<dbReference type="GO" id="GO:0043565">
    <property type="term" value="F:sequence-specific DNA binding"/>
    <property type="evidence" value="ECO:0007669"/>
    <property type="project" value="InterPro"/>
</dbReference>
<dbReference type="Gene3D" id="1.10.10.60">
    <property type="entry name" value="Homeodomain-like"/>
    <property type="match status" value="1"/>
</dbReference>
<dbReference type="SMART" id="SM00342">
    <property type="entry name" value="HTH_ARAC"/>
    <property type="match status" value="1"/>
</dbReference>
<dbReference type="PANTHER" id="PTHR11019">
    <property type="entry name" value="HTH-TYPE TRANSCRIPTIONAL REGULATOR NIMR"/>
    <property type="match status" value="1"/>
</dbReference>
<proteinExistence type="predicted"/>
<dbReference type="PROSITE" id="PS01124">
    <property type="entry name" value="HTH_ARAC_FAMILY_2"/>
    <property type="match status" value="1"/>
</dbReference>
<dbReference type="PANTHER" id="PTHR11019:SF159">
    <property type="entry name" value="TRANSCRIPTIONAL REGULATOR-RELATED"/>
    <property type="match status" value="1"/>
</dbReference>
<dbReference type="SUPFAM" id="SSF46689">
    <property type="entry name" value="Homeodomain-like"/>
    <property type="match status" value="1"/>
</dbReference>
<dbReference type="PROSITE" id="PS00041">
    <property type="entry name" value="HTH_ARAC_FAMILY_1"/>
    <property type="match status" value="1"/>
</dbReference>
<accession>A0A5E4RSR9</accession>
<dbReference type="InterPro" id="IPR009057">
    <property type="entry name" value="Homeodomain-like_sf"/>
</dbReference>
<gene>
    <name evidence="5" type="ORF">PAQ31011_00321</name>
</gene>
<feature type="domain" description="HTH araC/xylS-type" evidence="4">
    <location>
        <begin position="113"/>
        <end position="210"/>
    </location>
</feature>
<keyword evidence="3" id="KW-0804">Transcription</keyword>
<evidence type="ECO:0000313" key="5">
    <source>
        <dbReference type="EMBL" id="VVD65474.1"/>
    </source>
</evidence>
<protein>
    <submittedName>
        <fullName evidence="5">Oxidoreductase</fullName>
    </submittedName>
</protein>
<keyword evidence="1" id="KW-0805">Transcription regulation</keyword>
<dbReference type="EMBL" id="CABPSN010000001">
    <property type="protein sequence ID" value="VVD65474.1"/>
    <property type="molecule type" value="Genomic_DNA"/>
</dbReference>
<dbReference type="Pfam" id="PF12833">
    <property type="entry name" value="HTH_18"/>
    <property type="match status" value="1"/>
</dbReference>
<dbReference type="InterPro" id="IPR018062">
    <property type="entry name" value="HTH_AraC-typ_CS"/>
</dbReference>
<dbReference type="AlphaFoldDB" id="A0A5E4RSR9"/>
<organism evidence="5 6">
    <name type="scientific">Pandoraea aquatica</name>
    <dbReference type="NCBI Taxonomy" id="2508290"/>
    <lineage>
        <taxon>Bacteria</taxon>
        <taxon>Pseudomonadati</taxon>
        <taxon>Pseudomonadota</taxon>
        <taxon>Betaproteobacteria</taxon>
        <taxon>Burkholderiales</taxon>
        <taxon>Burkholderiaceae</taxon>
        <taxon>Pandoraea</taxon>
    </lineage>
</organism>
<dbReference type="InterPro" id="IPR018060">
    <property type="entry name" value="HTH_AraC"/>
</dbReference>
<evidence type="ECO:0000313" key="6">
    <source>
        <dbReference type="Proteomes" id="UP000366819"/>
    </source>
</evidence>
<keyword evidence="2" id="KW-0238">DNA-binding</keyword>
<evidence type="ECO:0000256" key="1">
    <source>
        <dbReference type="ARBA" id="ARBA00023015"/>
    </source>
</evidence>
<evidence type="ECO:0000256" key="3">
    <source>
        <dbReference type="ARBA" id="ARBA00023163"/>
    </source>
</evidence>
<reference evidence="5 6" key="1">
    <citation type="submission" date="2019-08" db="EMBL/GenBank/DDBJ databases">
        <authorList>
            <person name="Peeters C."/>
        </authorList>
    </citation>
    <scope>NUCLEOTIDE SEQUENCE [LARGE SCALE GENOMIC DNA]</scope>
    <source>
        <strain evidence="5 6">LMG 31011</strain>
    </source>
</reference>
<evidence type="ECO:0000256" key="2">
    <source>
        <dbReference type="ARBA" id="ARBA00023125"/>
    </source>
</evidence>
<dbReference type="Proteomes" id="UP000366819">
    <property type="component" value="Unassembled WGS sequence"/>
</dbReference>
<sequence>MQVQAGDINFTLPPDYGMWIPPRCAHTLWVGEDVELESLYIERSAISMPDTGVRVVRVDEFVRAFLHHGCTAIPTRYDLEGADGRKVGVLLDLVQTLPDAPFHLPFPTEPRLLRVCLAIQAAPQLPHTVDDACALALMSSRSFSRHFVKATGLPYHTWRQRMRLLGSLEMLRAGASVTDVALTIGYATPSAYIYAFKQLFGTPPSRFTHG</sequence>
<dbReference type="GO" id="GO:0003700">
    <property type="term" value="F:DNA-binding transcription factor activity"/>
    <property type="evidence" value="ECO:0007669"/>
    <property type="project" value="InterPro"/>
</dbReference>
<dbReference type="InterPro" id="IPR011051">
    <property type="entry name" value="RmlC_Cupin_sf"/>
</dbReference>
<evidence type="ECO:0000259" key="4">
    <source>
        <dbReference type="PROSITE" id="PS01124"/>
    </source>
</evidence>
<keyword evidence="6" id="KW-1185">Reference proteome</keyword>
<name>A0A5E4RSR9_9BURK</name>